<organism evidence="3 4">
    <name type="scientific">Massiliimalia timonensis</name>
    <dbReference type="NCBI Taxonomy" id="1987501"/>
    <lineage>
        <taxon>Bacteria</taxon>
        <taxon>Bacillati</taxon>
        <taxon>Bacillota</taxon>
        <taxon>Clostridia</taxon>
        <taxon>Eubacteriales</taxon>
        <taxon>Oscillospiraceae</taxon>
        <taxon>Massiliimalia</taxon>
    </lineage>
</organism>
<feature type="domain" description="YknX-like beta-barrel" evidence="2">
    <location>
        <begin position="176"/>
        <end position="244"/>
    </location>
</feature>
<evidence type="ECO:0000313" key="3">
    <source>
        <dbReference type="EMBL" id="MBC8611852.1"/>
    </source>
</evidence>
<dbReference type="InterPro" id="IPR058636">
    <property type="entry name" value="Beta-barrel_YknX"/>
</dbReference>
<dbReference type="Pfam" id="PF25990">
    <property type="entry name" value="Beta-barrel_YknX"/>
    <property type="match status" value="1"/>
</dbReference>
<name>A0A8J6PGX2_9FIRM</name>
<dbReference type="AlphaFoldDB" id="A0A8J6PGX2"/>
<evidence type="ECO:0000256" key="1">
    <source>
        <dbReference type="ARBA" id="ARBA00009477"/>
    </source>
</evidence>
<proteinExistence type="inferred from homology"/>
<dbReference type="Gene3D" id="2.40.50.100">
    <property type="match status" value="1"/>
</dbReference>
<dbReference type="RefSeq" id="WP_187536795.1">
    <property type="nucleotide sequence ID" value="NZ_JACRTL010000008.1"/>
</dbReference>
<dbReference type="NCBIfam" id="TIGR01730">
    <property type="entry name" value="RND_mfp"/>
    <property type="match status" value="1"/>
</dbReference>
<accession>A0A8J6PGX2</accession>
<dbReference type="Gene3D" id="2.40.420.20">
    <property type="match status" value="1"/>
</dbReference>
<dbReference type="PANTHER" id="PTHR30469:SF33">
    <property type="entry name" value="SLR1207 PROTEIN"/>
    <property type="match status" value="1"/>
</dbReference>
<evidence type="ECO:0000259" key="2">
    <source>
        <dbReference type="Pfam" id="PF25990"/>
    </source>
</evidence>
<dbReference type="InterPro" id="IPR006143">
    <property type="entry name" value="RND_pump_MFP"/>
</dbReference>
<dbReference type="GO" id="GO:1990281">
    <property type="term" value="C:efflux pump complex"/>
    <property type="evidence" value="ECO:0007669"/>
    <property type="project" value="TreeGrafter"/>
</dbReference>
<dbReference type="SUPFAM" id="SSF111369">
    <property type="entry name" value="HlyD-like secretion proteins"/>
    <property type="match status" value="1"/>
</dbReference>
<sequence length="331" mass="35562">MKKRLSVLFGTTAVLSIGALCLPQIVTGAVLTQVEVTQPAYEDYYEKVSATGKIEEIGQSKLSAQLPLVPKEVYVNLGDSVQNGDVIAEIDFEKTKQAILSMLSLYDAVPEELSSVLETVKLDQETLAAMIPSQIVADYSGVISTLNLTKGAVVSPTETVATIADLSSLRAALKVPEEYAAKLKTGQEVTLKISALDQKKYHGTIEKISPAAQETLVGTSKQTVVNVYVKIEDQDADLKAGYSAVGTIRLSETEPLMTIPYSAIDQQDSGSEFVYLYQNGQAKMRVIATGEELADSVEVVGGLDPDEWVIEDISKVSGNGEFVSLSESKND</sequence>
<dbReference type="Proteomes" id="UP000632659">
    <property type="component" value="Unassembled WGS sequence"/>
</dbReference>
<dbReference type="PANTHER" id="PTHR30469">
    <property type="entry name" value="MULTIDRUG RESISTANCE PROTEIN MDTA"/>
    <property type="match status" value="1"/>
</dbReference>
<comment type="similarity">
    <text evidence="1">Belongs to the membrane fusion protein (MFP) (TC 8.A.1) family.</text>
</comment>
<gene>
    <name evidence="3" type="ORF">H8702_12195</name>
</gene>
<evidence type="ECO:0000313" key="4">
    <source>
        <dbReference type="Proteomes" id="UP000632659"/>
    </source>
</evidence>
<dbReference type="Gene3D" id="2.40.30.170">
    <property type="match status" value="1"/>
</dbReference>
<protein>
    <submittedName>
        <fullName evidence="3">Efflux RND transporter periplasmic adaptor subunit</fullName>
    </submittedName>
</protein>
<dbReference type="GO" id="GO:0015562">
    <property type="term" value="F:efflux transmembrane transporter activity"/>
    <property type="evidence" value="ECO:0007669"/>
    <property type="project" value="TreeGrafter"/>
</dbReference>
<keyword evidence="4" id="KW-1185">Reference proteome</keyword>
<reference evidence="3" key="1">
    <citation type="submission" date="2020-08" db="EMBL/GenBank/DDBJ databases">
        <title>Genome public.</title>
        <authorList>
            <person name="Liu C."/>
            <person name="Sun Q."/>
        </authorList>
    </citation>
    <scope>NUCLEOTIDE SEQUENCE</scope>
    <source>
        <strain evidence="3">NSJ-15</strain>
    </source>
</reference>
<comment type="caution">
    <text evidence="3">The sequence shown here is derived from an EMBL/GenBank/DDBJ whole genome shotgun (WGS) entry which is preliminary data.</text>
</comment>
<dbReference type="EMBL" id="JACRTL010000008">
    <property type="protein sequence ID" value="MBC8611852.1"/>
    <property type="molecule type" value="Genomic_DNA"/>
</dbReference>